<evidence type="ECO:0000313" key="4">
    <source>
        <dbReference type="Proteomes" id="UP001623592"/>
    </source>
</evidence>
<dbReference type="InterPro" id="IPR011051">
    <property type="entry name" value="RmlC_Cupin_sf"/>
</dbReference>
<dbReference type="InterPro" id="IPR013096">
    <property type="entry name" value="Cupin_2"/>
</dbReference>
<dbReference type="RefSeq" id="WP_406785708.1">
    <property type="nucleotide sequence ID" value="NZ_JBJIAA010000001.1"/>
</dbReference>
<evidence type="ECO:0000259" key="2">
    <source>
        <dbReference type="PROSITE" id="PS50943"/>
    </source>
</evidence>
<proteinExistence type="predicted"/>
<evidence type="ECO:0000313" key="3">
    <source>
        <dbReference type="EMBL" id="MFL0249033.1"/>
    </source>
</evidence>
<dbReference type="CDD" id="cd00093">
    <property type="entry name" value="HTH_XRE"/>
    <property type="match status" value="1"/>
</dbReference>
<dbReference type="Gene3D" id="2.60.120.10">
    <property type="entry name" value="Jelly Rolls"/>
    <property type="match status" value="1"/>
</dbReference>
<dbReference type="PROSITE" id="PS51257">
    <property type="entry name" value="PROKAR_LIPOPROTEIN"/>
    <property type="match status" value="1"/>
</dbReference>
<dbReference type="SUPFAM" id="SSF51182">
    <property type="entry name" value="RmlC-like cupins"/>
    <property type="match status" value="1"/>
</dbReference>
<dbReference type="PROSITE" id="PS50943">
    <property type="entry name" value="HTH_CROC1"/>
    <property type="match status" value="1"/>
</dbReference>
<comment type="caution">
    <text evidence="3">The sequence shown here is derived from an EMBL/GenBank/DDBJ whole genome shotgun (WGS) entry which is preliminary data.</text>
</comment>
<reference evidence="3 4" key="1">
    <citation type="submission" date="2024-11" db="EMBL/GenBank/DDBJ databases">
        <authorList>
            <person name="Heng Y.C."/>
            <person name="Lim A.C.H."/>
            <person name="Lee J.K.Y."/>
            <person name="Kittelmann S."/>
        </authorList>
    </citation>
    <scope>NUCLEOTIDE SEQUENCE [LARGE SCALE GENOMIC DNA]</scope>
    <source>
        <strain evidence="3 4">WILCCON 0114</strain>
    </source>
</reference>
<dbReference type="Pfam" id="PF07883">
    <property type="entry name" value="Cupin_2"/>
    <property type="match status" value="1"/>
</dbReference>
<dbReference type="EMBL" id="JBJIAA010000001">
    <property type="protein sequence ID" value="MFL0249033.1"/>
    <property type="molecule type" value="Genomic_DNA"/>
</dbReference>
<dbReference type="CDD" id="cd02209">
    <property type="entry name" value="cupin_XRE_C"/>
    <property type="match status" value="1"/>
</dbReference>
<name>A0ABW8T942_9CLOT</name>
<dbReference type="Pfam" id="PF01381">
    <property type="entry name" value="HTH_3"/>
    <property type="match status" value="1"/>
</dbReference>
<dbReference type="InterPro" id="IPR001387">
    <property type="entry name" value="Cro/C1-type_HTH"/>
</dbReference>
<dbReference type="PANTHER" id="PTHR46797:SF1">
    <property type="entry name" value="METHYLPHOSPHONATE SYNTHASE"/>
    <property type="match status" value="1"/>
</dbReference>
<dbReference type="InterPro" id="IPR050807">
    <property type="entry name" value="TransReg_Diox_bact_type"/>
</dbReference>
<evidence type="ECO:0000256" key="1">
    <source>
        <dbReference type="ARBA" id="ARBA00023125"/>
    </source>
</evidence>
<accession>A0ABW8T942</accession>
<keyword evidence="1" id="KW-0238">DNA-binding</keyword>
<sequence length="199" mass="22566">MNITKLKQIRKSKGYTLSTLSSIIGCTSSYLSQLERGLKQPSLEMLRRICDCLDVPILIFFSEDETSNSKVNNQDNNEYSIIRHDNRKKIVIPDILTEYEFITPYNVDGSDNSRIVGMYTTLAPGKWACEKLISLNFDFSVFILQGTATVSLKETTLILKKGDSIYFNSGTQHNFYNSGNEQLVIIGYGERNKLILTHS</sequence>
<protein>
    <submittedName>
        <fullName evidence="3">Helix-turn-helix domain-containing protein</fullName>
    </submittedName>
</protein>
<dbReference type="SMART" id="SM00530">
    <property type="entry name" value="HTH_XRE"/>
    <property type="match status" value="1"/>
</dbReference>
<dbReference type="PANTHER" id="PTHR46797">
    <property type="entry name" value="HTH-TYPE TRANSCRIPTIONAL REGULATOR"/>
    <property type="match status" value="1"/>
</dbReference>
<feature type="domain" description="HTH cro/C1-type" evidence="2">
    <location>
        <begin position="6"/>
        <end position="60"/>
    </location>
</feature>
<keyword evidence="4" id="KW-1185">Reference proteome</keyword>
<gene>
    <name evidence="3" type="ORF">ACJDT4_01245</name>
</gene>
<dbReference type="Gene3D" id="1.10.260.40">
    <property type="entry name" value="lambda repressor-like DNA-binding domains"/>
    <property type="match status" value="1"/>
</dbReference>
<dbReference type="SUPFAM" id="SSF47413">
    <property type="entry name" value="lambda repressor-like DNA-binding domains"/>
    <property type="match status" value="1"/>
</dbReference>
<dbReference type="Proteomes" id="UP001623592">
    <property type="component" value="Unassembled WGS sequence"/>
</dbReference>
<organism evidence="3 4">
    <name type="scientific">Clostridium neuense</name>
    <dbReference type="NCBI Taxonomy" id="1728934"/>
    <lineage>
        <taxon>Bacteria</taxon>
        <taxon>Bacillati</taxon>
        <taxon>Bacillota</taxon>
        <taxon>Clostridia</taxon>
        <taxon>Eubacteriales</taxon>
        <taxon>Clostridiaceae</taxon>
        <taxon>Clostridium</taxon>
    </lineage>
</organism>
<dbReference type="InterPro" id="IPR010982">
    <property type="entry name" value="Lambda_DNA-bd_dom_sf"/>
</dbReference>
<dbReference type="InterPro" id="IPR014710">
    <property type="entry name" value="RmlC-like_jellyroll"/>
</dbReference>